<dbReference type="InterPro" id="IPR058647">
    <property type="entry name" value="BSH_CzcB-like"/>
</dbReference>
<feature type="coiled-coil region" evidence="2">
    <location>
        <begin position="121"/>
        <end position="155"/>
    </location>
</feature>
<evidence type="ECO:0000259" key="4">
    <source>
        <dbReference type="Pfam" id="PF25973"/>
    </source>
</evidence>
<evidence type="ECO:0000256" key="1">
    <source>
        <dbReference type="ARBA" id="ARBA00009477"/>
    </source>
</evidence>
<keyword evidence="2" id="KW-0175">Coiled coil</keyword>
<organism evidence="5 6">
    <name type="scientific">Roseibium porphyridii</name>
    <dbReference type="NCBI Taxonomy" id="2866279"/>
    <lineage>
        <taxon>Bacteria</taxon>
        <taxon>Pseudomonadati</taxon>
        <taxon>Pseudomonadota</taxon>
        <taxon>Alphaproteobacteria</taxon>
        <taxon>Hyphomicrobiales</taxon>
        <taxon>Stappiaceae</taxon>
        <taxon>Roseibium</taxon>
    </lineage>
</organism>
<keyword evidence="3" id="KW-1133">Transmembrane helix</keyword>
<dbReference type="Gene3D" id="1.10.287.470">
    <property type="entry name" value="Helix hairpin bin"/>
    <property type="match status" value="1"/>
</dbReference>
<gene>
    <name evidence="5" type="ORF">K1718_24640</name>
</gene>
<evidence type="ECO:0000313" key="6">
    <source>
        <dbReference type="Proteomes" id="UP001209803"/>
    </source>
</evidence>
<evidence type="ECO:0000256" key="2">
    <source>
        <dbReference type="SAM" id="Coils"/>
    </source>
</evidence>
<sequence length="399" mass="43070">MSGKTHAQDAGTQKTGRFRRLARGFASLATFSVNVGMAAAAVVIGVTTIQMRAAERPDVQPAPLTEVITINPDFQTGYDVTRSFVGRLEPARRTDLGFELSGTVREIQVDEGGSVQKGDIIAVLDTRSLEAERRRQQANRQATESDRELAQLTLDRRTKLKDSGHVSDQVLDEARLSLSRLDASLAQIDAAIEAIEISLDKSVLRAPFDGHIGERLLDEGATVAPGQAVLRVLESARPTVRIGLAPEVVDRLQHEDTYEIRIGDVIYAAALSGLRPDLETRTRTVESLFELENSTAAPGFGRLAELSLTERIASEGYWVPTTALKEGPRGLWTLLTVVSLSSEGAAVEYKVAREAVEVIHADGGRSFVRGTISKNSVIVAKGVHRVVTGQSVRLASSGV</sequence>
<dbReference type="NCBIfam" id="TIGR01730">
    <property type="entry name" value="RND_mfp"/>
    <property type="match status" value="1"/>
</dbReference>
<reference evidence="5 6" key="1">
    <citation type="submission" date="2023-03" db="EMBL/GenBank/DDBJ databases">
        <title>Roseibium porphyridii sp. nov. and Roseibium rhodosorbium sp. nov. isolated from marine algae, Porphyridium cruentum and Rhodosorus marinus, respectively.</title>
        <authorList>
            <person name="Lee M.W."/>
            <person name="Choi B.J."/>
            <person name="Lee J.K."/>
            <person name="Choi D.G."/>
            <person name="Baek J.H."/>
            <person name="Bayburt H."/>
            <person name="Kim J.M."/>
            <person name="Han D.M."/>
            <person name="Kim K.H."/>
            <person name="Jeon C.O."/>
        </authorList>
    </citation>
    <scope>NUCLEOTIDE SEQUENCE [LARGE SCALE GENOMIC DNA]</scope>
    <source>
        <strain evidence="5 6">KMA01</strain>
    </source>
</reference>
<evidence type="ECO:0000256" key="3">
    <source>
        <dbReference type="SAM" id="Phobius"/>
    </source>
</evidence>
<comment type="similarity">
    <text evidence="1">Belongs to the membrane fusion protein (MFP) (TC 8.A.1) family.</text>
</comment>
<proteinExistence type="inferred from homology"/>
<keyword evidence="3" id="KW-0472">Membrane</keyword>
<dbReference type="Proteomes" id="UP001209803">
    <property type="component" value="Chromosome"/>
</dbReference>
<dbReference type="InterPro" id="IPR006143">
    <property type="entry name" value="RND_pump_MFP"/>
</dbReference>
<dbReference type="PANTHER" id="PTHR30469">
    <property type="entry name" value="MULTIDRUG RESISTANCE PROTEIN MDTA"/>
    <property type="match status" value="1"/>
</dbReference>
<dbReference type="RefSeq" id="WP_265680490.1">
    <property type="nucleotide sequence ID" value="NZ_CP120863.1"/>
</dbReference>
<dbReference type="PANTHER" id="PTHR30469:SF11">
    <property type="entry name" value="BLL4320 PROTEIN"/>
    <property type="match status" value="1"/>
</dbReference>
<protein>
    <submittedName>
        <fullName evidence="5">Efflux RND transporter periplasmic adaptor subunit</fullName>
    </submittedName>
</protein>
<dbReference type="EMBL" id="CP120863">
    <property type="protein sequence ID" value="WFE89305.1"/>
    <property type="molecule type" value="Genomic_DNA"/>
</dbReference>
<dbReference type="Pfam" id="PF25973">
    <property type="entry name" value="BSH_CzcB"/>
    <property type="match status" value="1"/>
</dbReference>
<evidence type="ECO:0000313" key="5">
    <source>
        <dbReference type="EMBL" id="WFE89305.1"/>
    </source>
</evidence>
<dbReference type="Gene3D" id="2.40.50.100">
    <property type="match status" value="1"/>
</dbReference>
<dbReference type="Gene3D" id="2.40.420.20">
    <property type="match status" value="1"/>
</dbReference>
<feature type="domain" description="CzcB-like barrel-sandwich hybrid" evidence="4">
    <location>
        <begin position="100"/>
        <end position="232"/>
    </location>
</feature>
<name>A0ABY8F1I0_9HYPH</name>
<accession>A0ABY8F1I0</accession>
<keyword evidence="3" id="KW-0812">Transmembrane</keyword>
<dbReference type="SUPFAM" id="SSF111369">
    <property type="entry name" value="HlyD-like secretion proteins"/>
    <property type="match status" value="1"/>
</dbReference>
<keyword evidence="6" id="KW-1185">Reference proteome</keyword>
<feature type="transmembrane region" description="Helical" evidence="3">
    <location>
        <begin position="21"/>
        <end position="46"/>
    </location>
</feature>